<reference evidence="3" key="1">
    <citation type="submission" date="2017-02" db="UniProtKB">
        <authorList>
            <consortium name="WormBaseParasite"/>
        </authorList>
    </citation>
    <scope>IDENTIFICATION</scope>
</reference>
<sequence>MQPRLHLCGRHRLRRRRRARPSRRHRPDMGRDSAQSGDQRRRSLAHPEPGRGPSGAADALYRGAGDQAGPQSQAEPHAHAGRRRGRHRGGRDRHPGRPRLRALDAGGRRRRTLHRLCAGHGDPPDPGADPAGGAAAGRHRHHADHRPAGAAVPERVVQPDRRADADHVAGLRLRLRRGRARPASPPAVPGPVRPDPRRGLLVRRHPVALRLVGPVRDDDAVDARQAADLDRSGGDRRPGDLAGRADAADGAFPRGDEQRRGFGRGRGRLHRRLSERLGRRSAGESEGVGDQPGHEPAYVCLLYDSADDAGAGPVQGGILPRPDVDARLWTVDGGRGCGAGPAGRAGMAGDSGWGRGRGDRRLGDGGRFLSVDHHPGLCVGADPGDDARGGLAAQGSGAGGADGLHQLSDPDPDHDDNLLHAVGTAPVWPGRLSDAVGHRRRRLGAAADLVAAVAVEVHHGAVRMAVAAPELWPRSAAAPHGLRADAGGARRTFLPDADRPNEGVFALQDDDDQWMALRYDHTAPLARFAAQNWETLPKPFRRYAYGPVWRNEKPGPGRFREFWQPARGGPGGGAGGDPRLQPQAVRRPVRRGRNRRSGAAADGPSRRGQIRSPGRRGRAPVAGRGASGRVGRLYQGGEPARLGDRRDRSLPGLGRDAGAQPRGRAGRRVRRRLGRRWRRGAEGTGRHRPRPDRHGRGARRRAVRPDHCARAGILHRRGVRGRAAARHQGREGPGCALRLDRRRRAL</sequence>
<organism evidence="2 3">
    <name type="scientific">Parastrongyloides trichosuri</name>
    <name type="common">Possum-specific nematode worm</name>
    <dbReference type="NCBI Taxonomy" id="131310"/>
    <lineage>
        <taxon>Eukaryota</taxon>
        <taxon>Metazoa</taxon>
        <taxon>Ecdysozoa</taxon>
        <taxon>Nematoda</taxon>
        <taxon>Chromadorea</taxon>
        <taxon>Rhabditida</taxon>
        <taxon>Tylenchina</taxon>
        <taxon>Panagrolaimomorpha</taxon>
        <taxon>Strongyloidoidea</taxon>
        <taxon>Strongyloididae</taxon>
        <taxon>Parastrongyloides</taxon>
    </lineage>
</organism>
<feature type="region of interest" description="Disordered" evidence="1">
    <location>
        <begin position="340"/>
        <end position="359"/>
    </location>
</feature>
<feature type="region of interest" description="Disordered" evidence="1">
    <location>
        <begin position="556"/>
        <end position="746"/>
    </location>
</feature>
<protein>
    <submittedName>
        <fullName evidence="3">tRNA-synt_His domain-containing protein</fullName>
    </submittedName>
</protein>
<dbReference type="InterPro" id="IPR045864">
    <property type="entry name" value="aa-tRNA-synth_II/BPL/LPL"/>
</dbReference>
<feature type="compositionally biased region" description="Low complexity" evidence="1">
    <location>
        <begin position="654"/>
        <end position="663"/>
    </location>
</feature>
<dbReference type="WBParaSite" id="PTRK_0001466900.1">
    <property type="protein sequence ID" value="PTRK_0001466900.1"/>
    <property type="gene ID" value="PTRK_0001466900"/>
</dbReference>
<dbReference type="PANTHER" id="PTHR11476">
    <property type="entry name" value="HISTIDYL-TRNA SYNTHETASE"/>
    <property type="match status" value="1"/>
</dbReference>
<feature type="compositionally biased region" description="Low complexity" evidence="1">
    <location>
        <begin position="240"/>
        <end position="253"/>
    </location>
</feature>
<feature type="compositionally biased region" description="Low complexity" evidence="1">
    <location>
        <begin position="577"/>
        <end position="586"/>
    </location>
</feature>
<evidence type="ECO:0000313" key="3">
    <source>
        <dbReference type="WBParaSite" id="PTRK_0001466900.1"/>
    </source>
</evidence>
<feature type="region of interest" description="Disordered" evidence="1">
    <location>
        <begin position="179"/>
        <end position="198"/>
    </location>
</feature>
<feature type="region of interest" description="Disordered" evidence="1">
    <location>
        <begin position="387"/>
        <end position="410"/>
    </location>
</feature>
<dbReference type="AlphaFoldDB" id="A0A0N5A049"/>
<feature type="compositionally biased region" description="Basic residues" evidence="1">
    <location>
        <begin position="664"/>
        <end position="678"/>
    </location>
</feature>
<feature type="compositionally biased region" description="Basic and acidic residues" evidence="1">
    <location>
        <begin position="272"/>
        <end position="283"/>
    </location>
</feature>
<keyword evidence="2" id="KW-1185">Reference proteome</keyword>
<evidence type="ECO:0000313" key="2">
    <source>
        <dbReference type="Proteomes" id="UP000038045"/>
    </source>
</evidence>
<dbReference type="STRING" id="131310.A0A0N5A049"/>
<feature type="compositionally biased region" description="Basic and acidic residues" evidence="1">
    <location>
        <begin position="222"/>
        <end position="239"/>
    </location>
</feature>
<evidence type="ECO:0000256" key="1">
    <source>
        <dbReference type="SAM" id="MobiDB-lite"/>
    </source>
</evidence>
<dbReference type="PANTHER" id="PTHR11476:SF7">
    <property type="entry name" value="HISTIDINE--TRNA LIGASE"/>
    <property type="match status" value="1"/>
</dbReference>
<accession>A0A0N5A049</accession>
<dbReference type="Gene3D" id="3.30.930.10">
    <property type="entry name" value="Bira Bifunctional Protein, Domain 2"/>
    <property type="match status" value="1"/>
</dbReference>
<feature type="region of interest" description="Disordered" evidence="1">
    <location>
        <begin position="222"/>
        <end position="294"/>
    </location>
</feature>
<dbReference type="Proteomes" id="UP000038045">
    <property type="component" value="Unplaced"/>
</dbReference>
<feature type="compositionally biased region" description="Pro residues" evidence="1">
    <location>
        <begin position="183"/>
        <end position="193"/>
    </location>
</feature>
<feature type="compositionally biased region" description="Basic residues" evidence="1">
    <location>
        <begin position="587"/>
        <end position="596"/>
    </location>
</feature>
<name>A0A0N5A049_PARTI</name>
<feature type="compositionally biased region" description="Basic residues" evidence="1">
    <location>
        <begin position="261"/>
        <end position="271"/>
    </location>
</feature>
<feature type="region of interest" description="Disordered" evidence="1">
    <location>
        <begin position="1"/>
        <end position="149"/>
    </location>
</feature>
<feature type="compositionally biased region" description="Basic residues" evidence="1">
    <location>
        <begin position="713"/>
        <end position="727"/>
    </location>
</feature>
<feature type="compositionally biased region" description="Low complexity" evidence="1">
    <location>
        <begin position="619"/>
        <end position="632"/>
    </location>
</feature>
<dbReference type="SUPFAM" id="SSF55681">
    <property type="entry name" value="Class II aaRS and biotin synthetases"/>
    <property type="match status" value="1"/>
</dbReference>
<feature type="compositionally biased region" description="Basic residues" evidence="1">
    <location>
        <begin position="79"/>
        <end position="100"/>
    </location>
</feature>
<feature type="compositionally biased region" description="Basic residues" evidence="1">
    <location>
        <begin position="7"/>
        <end position="26"/>
    </location>
</feature>
<feature type="compositionally biased region" description="Basic residues" evidence="1">
    <location>
        <begin position="686"/>
        <end position="702"/>
    </location>
</feature>
<proteinExistence type="predicted"/>